<protein>
    <submittedName>
        <fullName evidence="1">Uncharacterized protein</fullName>
    </submittedName>
</protein>
<proteinExistence type="predicted"/>
<reference evidence="1" key="1">
    <citation type="submission" date="2019-08" db="EMBL/GenBank/DDBJ databases">
        <authorList>
            <person name="Kucharzyk K."/>
            <person name="Murdoch R.W."/>
            <person name="Higgins S."/>
            <person name="Loffler F."/>
        </authorList>
    </citation>
    <scope>NUCLEOTIDE SEQUENCE</scope>
</reference>
<accession>A0A644XNS9</accession>
<dbReference type="AlphaFoldDB" id="A0A644XNS9"/>
<comment type="caution">
    <text evidence="1">The sequence shown here is derived from an EMBL/GenBank/DDBJ whole genome shotgun (WGS) entry which is preliminary data.</text>
</comment>
<evidence type="ECO:0000313" key="1">
    <source>
        <dbReference type="EMBL" id="MPM17637.1"/>
    </source>
</evidence>
<gene>
    <name evidence="1" type="ORF">SDC9_64034</name>
</gene>
<dbReference type="EMBL" id="VSSQ01002833">
    <property type="protein sequence ID" value="MPM17637.1"/>
    <property type="molecule type" value="Genomic_DNA"/>
</dbReference>
<name>A0A644XNS9_9ZZZZ</name>
<organism evidence="1">
    <name type="scientific">bioreactor metagenome</name>
    <dbReference type="NCBI Taxonomy" id="1076179"/>
    <lineage>
        <taxon>unclassified sequences</taxon>
        <taxon>metagenomes</taxon>
        <taxon>ecological metagenomes</taxon>
    </lineage>
</organism>
<sequence>MLKILKYLQQHLTADVELVQYHFRQQVLQVPSLTGMTFPQEALQLEPDHPGQHLYLVQQQPITLQLKFLEPIPEILRLERVQHLTAATVIQQLSEITGVKAGSNM</sequence>